<name>M1ZTU1_CLOBO</name>
<dbReference type="Proteomes" id="UP000011944">
    <property type="component" value="Unassembled WGS sequence"/>
</dbReference>
<reference evidence="1 2" key="1">
    <citation type="submission" date="2012-10" db="EMBL/GenBank/DDBJ databases">
        <authorList>
            <person name="Strain E.A."/>
            <person name="Brown E."/>
            <person name="Allard M.W."/>
            <person name="Gonzalez-Escalona N."/>
            <person name="Timme R."/>
        </authorList>
    </citation>
    <scope>NUCLEOTIDE SEQUENCE [LARGE SCALE GENOMIC DNA]</scope>
    <source>
        <strain evidence="1 2">CFSAN001627</strain>
    </source>
</reference>
<comment type="caution">
    <text evidence="1">The sequence shown here is derived from an EMBL/GenBank/DDBJ whole genome shotgun (WGS) entry which is preliminary data.</text>
</comment>
<dbReference type="AlphaFoldDB" id="M1ZTU1"/>
<reference evidence="1 2" key="2">
    <citation type="submission" date="2013-03" db="EMBL/GenBank/DDBJ databases">
        <title>Diversity in Clostridium botulinum.</title>
        <authorList>
            <person name="Timme R.E."/>
            <person name="Allard M."/>
            <person name="Luo Y."/>
            <person name="Strain E."/>
            <person name="Gonzalez-Escalona N."/>
            <person name="Brown E."/>
        </authorList>
    </citation>
    <scope>NUCLEOTIDE SEQUENCE [LARGE SCALE GENOMIC DNA]</scope>
    <source>
        <strain evidence="1 2">CFSAN001627</strain>
    </source>
</reference>
<feature type="non-terminal residue" evidence="1">
    <location>
        <position position="1"/>
    </location>
</feature>
<evidence type="ECO:0000313" key="1">
    <source>
        <dbReference type="EMBL" id="EKN42766.1"/>
    </source>
</evidence>
<gene>
    <name evidence="1" type="ORF">CFSAN001627_04712</name>
</gene>
<accession>M1ZTU1</accession>
<protein>
    <submittedName>
        <fullName evidence="1">Uncharacterized protein</fullName>
    </submittedName>
</protein>
<evidence type="ECO:0000313" key="2">
    <source>
        <dbReference type="Proteomes" id="UP000011944"/>
    </source>
</evidence>
<dbReference type="EMBL" id="AMXI01000257">
    <property type="protein sequence ID" value="EKN42766.1"/>
    <property type="molecule type" value="Genomic_DNA"/>
</dbReference>
<organism evidence="1 2">
    <name type="scientific">Clostridium botulinum CFSAN001627</name>
    <dbReference type="NCBI Taxonomy" id="1232189"/>
    <lineage>
        <taxon>Bacteria</taxon>
        <taxon>Bacillati</taxon>
        <taxon>Bacillota</taxon>
        <taxon>Clostridia</taxon>
        <taxon>Eubacteriales</taxon>
        <taxon>Clostridiaceae</taxon>
        <taxon>Clostridium</taxon>
    </lineage>
</organism>
<sequence length="47" mass="5342">LLLELIKGRPLTDSILKKGWGLDDHLGKALNEFKRVRDIIGENKKLS</sequence>
<proteinExistence type="predicted"/>